<dbReference type="Pfam" id="PF01844">
    <property type="entry name" value="HNH"/>
    <property type="match status" value="1"/>
</dbReference>
<accession>B8JAT0</accession>
<dbReference type="GO" id="GO:0004519">
    <property type="term" value="F:endonuclease activity"/>
    <property type="evidence" value="ECO:0007669"/>
    <property type="project" value="UniProtKB-KW"/>
</dbReference>
<organism evidence="3 4">
    <name type="scientific">Anaeromyxobacter dehalogenans (strain ATCC BAA-258 / DSM 21875 / 2CP-1)</name>
    <dbReference type="NCBI Taxonomy" id="455488"/>
    <lineage>
        <taxon>Bacteria</taxon>
        <taxon>Pseudomonadati</taxon>
        <taxon>Myxococcota</taxon>
        <taxon>Myxococcia</taxon>
        <taxon>Myxococcales</taxon>
        <taxon>Cystobacterineae</taxon>
        <taxon>Anaeromyxobacteraceae</taxon>
        <taxon>Anaeromyxobacter</taxon>
    </lineage>
</organism>
<keyword evidence="4" id="KW-1185">Reference proteome</keyword>
<keyword evidence="3" id="KW-0378">Hydrolase</keyword>
<proteinExistence type="predicted"/>
<dbReference type="InterPro" id="IPR002711">
    <property type="entry name" value="HNH"/>
</dbReference>
<feature type="region of interest" description="Disordered" evidence="1">
    <location>
        <begin position="155"/>
        <end position="203"/>
    </location>
</feature>
<feature type="compositionally biased region" description="Low complexity" evidence="1">
    <location>
        <begin position="155"/>
        <end position="166"/>
    </location>
</feature>
<dbReference type="SMART" id="SM00507">
    <property type="entry name" value="HNHc"/>
    <property type="match status" value="1"/>
</dbReference>
<keyword evidence="3" id="KW-0540">Nuclease</keyword>
<dbReference type="HOGENOM" id="CLU_055074_0_0_7"/>
<dbReference type="GO" id="GO:0008270">
    <property type="term" value="F:zinc ion binding"/>
    <property type="evidence" value="ECO:0007669"/>
    <property type="project" value="InterPro"/>
</dbReference>
<protein>
    <submittedName>
        <fullName evidence="3">HNH endonuclease</fullName>
    </submittedName>
</protein>
<dbReference type="EMBL" id="CP001359">
    <property type="protein sequence ID" value="ACL67579.1"/>
    <property type="molecule type" value="Genomic_DNA"/>
</dbReference>
<evidence type="ECO:0000313" key="4">
    <source>
        <dbReference type="Proteomes" id="UP000007089"/>
    </source>
</evidence>
<dbReference type="AlphaFoldDB" id="B8JAT0"/>
<feature type="compositionally biased region" description="Polar residues" evidence="1">
    <location>
        <begin position="185"/>
        <end position="194"/>
    </location>
</feature>
<dbReference type="RefSeq" id="WP_015935285.1">
    <property type="nucleotide sequence ID" value="NC_011891.1"/>
</dbReference>
<gene>
    <name evidence="3" type="ordered locus">A2cp1_4262</name>
</gene>
<name>B8JAT0_ANAD2</name>
<dbReference type="Proteomes" id="UP000007089">
    <property type="component" value="Chromosome"/>
</dbReference>
<dbReference type="InterPro" id="IPR003615">
    <property type="entry name" value="HNH_nuc"/>
</dbReference>
<sequence length="372" mass="40535">MDTARQLADDLARLLRHEHGAMADFLLALARFDERQRWRELGHTSLFYFLHRELKLSKGAAQNRKTAAELIQAFPEVESALRSGELCLSTVNELAKVLTPENRAEVLPRFFGLSRRDAEAVAAALRPAAVVPEREVVTVIRATGPAPRALALVAAPSPASAPPGHSVHPDEPPRSVIHPGEPPSLVTTGGSSTLPAAPPPPRETVKPLDAEVARLHLTVSRAFLDKLEAATDALGHACPVGNAAEILERGLDLVLAQRARRHGLVEKPRRSRGPSRADLVPAEVKREVWRRAGGRCEWTLESGERCGCRRRLEYDHVQPLALGGASTIDNVRLVCRPHNVLAARHVFGDALMDRYTAPTGPCSAAPRRSRRS</sequence>
<feature type="domain" description="HNH nuclease" evidence="2">
    <location>
        <begin position="283"/>
        <end position="340"/>
    </location>
</feature>
<evidence type="ECO:0000256" key="1">
    <source>
        <dbReference type="SAM" id="MobiDB-lite"/>
    </source>
</evidence>
<dbReference type="CDD" id="cd00085">
    <property type="entry name" value="HNHc"/>
    <property type="match status" value="1"/>
</dbReference>
<evidence type="ECO:0000259" key="2">
    <source>
        <dbReference type="SMART" id="SM00507"/>
    </source>
</evidence>
<dbReference type="Gene3D" id="1.10.30.50">
    <property type="match status" value="1"/>
</dbReference>
<reference evidence="3" key="1">
    <citation type="submission" date="2009-01" db="EMBL/GenBank/DDBJ databases">
        <title>Complete sequence of Anaeromyxobacter dehalogenans 2CP-1.</title>
        <authorList>
            <consortium name="US DOE Joint Genome Institute"/>
            <person name="Lucas S."/>
            <person name="Copeland A."/>
            <person name="Lapidus A."/>
            <person name="Glavina del Rio T."/>
            <person name="Dalin E."/>
            <person name="Tice H."/>
            <person name="Bruce D."/>
            <person name="Goodwin L."/>
            <person name="Pitluck S."/>
            <person name="Saunders E."/>
            <person name="Brettin T."/>
            <person name="Detter J.C."/>
            <person name="Han C."/>
            <person name="Larimer F."/>
            <person name="Land M."/>
            <person name="Hauser L."/>
            <person name="Kyrpides N."/>
            <person name="Ovchinnikova G."/>
            <person name="Beliaev A.S."/>
            <person name="Richardson P."/>
        </authorList>
    </citation>
    <scope>NUCLEOTIDE SEQUENCE</scope>
    <source>
        <strain evidence="3">2CP-1</strain>
    </source>
</reference>
<evidence type="ECO:0000313" key="3">
    <source>
        <dbReference type="EMBL" id="ACL67579.1"/>
    </source>
</evidence>
<dbReference type="KEGG" id="acp:A2cp1_4262"/>
<dbReference type="GO" id="GO:0003676">
    <property type="term" value="F:nucleic acid binding"/>
    <property type="evidence" value="ECO:0007669"/>
    <property type="project" value="InterPro"/>
</dbReference>
<keyword evidence="3" id="KW-0255">Endonuclease</keyword>